<keyword evidence="2" id="KW-1185">Reference proteome</keyword>
<protein>
    <submittedName>
        <fullName evidence="1">Uncharacterized protein</fullName>
    </submittedName>
</protein>
<organism evidence="1 2">
    <name type="scientific">Pusillibacter faecalis</name>
    <dbReference type="NCBI Taxonomy" id="2714358"/>
    <lineage>
        <taxon>Bacteria</taxon>
        <taxon>Bacillati</taxon>
        <taxon>Bacillota</taxon>
        <taxon>Clostridia</taxon>
        <taxon>Eubacteriales</taxon>
        <taxon>Oscillospiraceae</taxon>
        <taxon>Pusillibacter</taxon>
    </lineage>
</organism>
<dbReference type="AlphaFoldDB" id="A0A810Q9X1"/>
<dbReference type="KEGG" id="pfaa:MM59RIKEN_23580"/>
<dbReference type="RefSeq" id="WP_055180070.1">
    <property type="nucleotide sequence ID" value="NZ_AP023420.1"/>
</dbReference>
<evidence type="ECO:0000313" key="1">
    <source>
        <dbReference type="EMBL" id="BCK85039.1"/>
    </source>
</evidence>
<name>A0A810Q9X1_9FIRM</name>
<dbReference type="Proteomes" id="UP000679848">
    <property type="component" value="Chromosome"/>
</dbReference>
<dbReference type="EMBL" id="AP023420">
    <property type="protein sequence ID" value="BCK85039.1"/>
    <property type="molecule type" value="Genomic_DNA"/>
</dbReference>
<accession>A0A810Q9X1</accession>
<gene>
    <name evidence="1" type="ORF">MM59RIKEN_23580</name>
</gene>
<evidence type="ECO:0000313" key="2">
    <source>
        <dbReference type="Proteomes" id="UP000679848"/>
    </source>
</evidence>
<reference evidence="1" key="1">
    <citation type="submission" date="2020-09" db="EMBL/GenBank/DDBJ databases">
        <title>New species isolated from human feces.</title>
        <authorList>
            <person name="Kitahara M."/>
            <person name="Shigeno Y."/>
            <person name="Shime M."/>
            <person name="Matsumoto Y."/>
            <person name="Nakamura S."/>
            <person name="Motooka D."/>
            <person name="Fukuoka S."/>
            <person name="Nishikawa H."/>
            <person name="Benno Y."/>
        </authorList>
    </citation>
    <scope>NUCLEOTIDE SEQUENCE</scope>
    <source>
        <strain evidence="1">MM59</strain>
    </source>
</reference>
<proteinExistence type="predicted"/>
<sequence>MATLIIEMDGGLVNEVYSTLLEPLNIQVYDTDDRRDPEHAYLYAASIYALQFGGMRPQFRRGHDYSDRIWGALERRPESAALVSDLRRAASQAGIQAQAQDAAFLAGYLEAFGEFKEFVDYLSAEKKVNAEFRQQIDRLLDRQMEKYFTFAEQINTPERYDGGHDETAISGRTLDCEGGAKDGV</sequence>